<comment type="caution">
    <text evidence="2">The sequence shown here is derived from an EMBL/GenBank/DDBJ whole genome shotgun (WGS) entry which is preliminary data.</text>
</comment>
<name>A0A7W9H950_9ACTN</name>
<dbReference type="AlphaFoldDB" id="A0A7W9H950"/>
<evidence type="ECO:0000256" key="1">
    <source>
        <dbReference type="SAM" id="MobiDB-lite"/>
    </source>
</evidence>
<organism evidence="2 3">
    <name type="scientific">Streptomyces caelestis</name>
    <dbReference type="NCBI Taxonomy" id="36816"/>
    <lineage>
        <taxon>Bacteria</taxon>
        <taxon>Bacillati</taxon>
        <taxon>Actinomycetota</taxon>
        <taxon>Actinomycetes</taxon>
        <taxon>Kitasatosporales</taxon>
        <taxon>Streptomycetaceae</taxon>
        <taxon>Streptomyces</taxon>
    </lineage>
</organism>
<evidence type="ECO:0000313" key="3">
    <source>
        <dbReference type="Proteomes" id="UP000590647"/>
    </source>
</evidence>
<accession>A0A7W9H950</accession>
<sequence length="73" mass="7893">MIEGLWKPERMQSAKEADKTVTTKEASAGQGVSDPDPAPVRAQAEKTPYHRNAAPVGKVFFDSPTARPSARAR</sequence>
<feature type="region of interest" description="Disordered" evidence="1">
    <location>
        <begin position="1"/>
        <end position="73"/>
    </location>
</feature>
<evidence type="ECO:0000313" key="2">
    <source>
        <dbReference type="EMBL" id="MBB5797970.1"/>
    </source>
</evidence>
<proteinExistence type="predicted"/>
<reference evidence="2 3" key="1">
    <citation type="submission" date="2020-08" db="EMBL/GenBank/DDBJ databases">
        <title>Sequencing the genomes of 1000 actinobacteria strains.</title>
        <authorList>
            <person name="Klenk H.-P."/>
        </authorList>
    </citation>
    <scope>NUCLEOTIDE SEQUENCE [LARGE SCALE GENOMIC DNA]</scope>
    <source>
        <strain evidence="2 3">DSM 40084</strain>
    </source>
</reference>
<keyword evidence="3" id="KW-1185">Reference proteome</keyword>
<dbReference type="EMBL" id="JACHNE010000001">
    <property type="protein sequence ID" value="MBB5797970.1"/>
    <property type="molecule type" value="Genomic_DNA"/>
</dbReference>
<gene>
    <name evidence="2" type="ORF">HDA41_005934</name>
</gene>
<protein>
    <submittedName>
        <fullName evidence="2">Uncharacterized protein</fullName>
    </submittedName>
</protein>
<dbReference type="Proteomes" id="UP000590647">
    <property type="component" value="Unassembled WGS sequence"/>
</dbReference>
<feature type="compositionally biased region" description="Basic and acidic residues" evidence="1">
    <location>
        <begin position="1"/>
        <end position="22"/>
    </location>
</feature>